<evidence type="ECO:0000256" key="3">
    <source>
        <dbReference type="ARBA" id="ARBA00022475"/>
    </source>
</evidence>
<accession>A0A511QIE9</accession>
<evidence type="ECO:0000256" key="5">
    <source>
        <dbReference type="ARBA" id="ARBA00022989"/>
    </source>
</evidence>
<dbReference type="EMBL" id="BJXJ01000034">
    <property type="protein sequence ID" value="GEM76886.1"/>
    <property type="molecule type" value="Genomic_DNA"/>
</dbReference>
<feature type="transmembrane region" description="Helical" evidence="7">
    <location>
        <begin position="188"/>
        <end position="203"/>
    </location>
</feature>
<feature type="transmembrane region" description="Helical" evidence="7">
    <location>
        <begin position="40"/>
        <end position="65"/>
    </location>
</feature>
<feature type="transmembrane region" description="Helical" evidence="7">
    <location>
        <begin position="111"/>
        <end position="133"/>
    </location>
</feature>
<dbReference type="PANTHER" id="PTHR30086">
    <property type="entry name" value="ARGININE EXPORTER PROTEIN ARGO"/>
    <property type="match status" value="1"/>
</dbReference>
<evidence type="ECO:0000313" key="9">
    <source>
        <dbReference type="Proteomes" id="UP000321922"/>
    </source>
</evidence>
<keyword evidence="5 7" id="KW-1133">Transmembrane helix</keyword>
<keyword evidence="9" id="KW-1185">Reference proteome</keyword>
<dbReference type="Pfam" id="PF01810">
    <property type="entry name" value="LysE"/>
    <property type="match status" value="1"/>
</dbReference>
<keyword evidence="3" id="KW-1003">Cell membrane</keyword>
<evidence type="ECO:0000256" key="6">
    <source>
        <dbReference type="ARBA" id="ARBA00023136"/>
    </source>
</evidence>
<feature type="transmembrane region" description="Helical" evidence="7">
    <location>
        <begin position="6"/>
        <end position="28"/>
    </location>
</feature>
<dbReference type="Proteomes" id="UP000321922">
    <property type="component" value="Unassembled WGS sequence"/>
</dbReference>
<dbReference type="RefSeq" id="WP_039980935.1">
    <property type="nucleotide sequence ID" value="NZ_BAOJ01000048.1"/>
</dbReference>
<comment type="subcellular location">
    <subcellularLocation>
        <location evidence="1">Cell membrane</location>
        <topology evidence="1">Multi-pass membrane protein</topology>
    </subcellularLocation>
</comment>
<sequence length="205" mass="22201">MDTHVWLAYLATAIIFSLAPGSGMVNSVSNGLAYGMRRSLSAIVGLQIGLAIHILLVGAGIGVLVAQSATLFNILKWLGAAYLLWLGIQKWRTSSTLEAVQIEKSISSRALFYKAILINLTNPKSIVFLVALFPQFIDPYANQMTQLLILGFTTVIIDGFVMLGYTFLASQIGGVVRSEKIMSRMNKIFGSMFIGCGALLASVKY</sequence>
<dbReference type="InterPro" id="IPR001123">
    <property type="entry name" value="LeuE-type"/>
</dbReference>
<dbReference type="PANTHER" id="PTHR30086:SF14">
    <property type="entry name" value="HOMOSERINE_HOMOSERINE LACTONE EFFLUX PROTEIN"/>
    <property type="match status" value="1"/>
</dbReference>
<dbReference type="GO" id="GO:0005886">
    <property type="term" value="C:plasma membrane"/>
    <property type="evidence" value="ECO:0007669"/>
    <property type="project" value="UniProtKB-SubCell"/>
</dbReference>
<gene>
    <name evidence="8" type="primary">rhtB</name>
    <name evidence="8" type="ORF">VSA01S_29980</name>
</gene>
<proteinExistence type="inferred from homology"/>
<feature type="transmembrane region" description="Helical" evidence="7">
    <location>
        <begin position="71"/>
        <end position="88"/>
    </location>
</feature>
<dbReference type="PIRSF" id="PIRSF006324">
    <property type="entry name" value="LeuE"/>
    <property type="match status" value="1"/>
</dbReference>
<dbReference type="AlphaFoldDB" id="A0A511QIE9"/>
<reference evidence="8 9" key="1">
    <citation type="submission" date="2019-07" db="EMBL/GenBank/DDBJ databases">
        <title>Whole genome shotgun sequence of Vibrio sagamiensis NBRC 104589.</title>
        <authorList>
            <person name="Hosoyama A."/>
            <person name="Uohara A."/>
            <person name="Ohji S."/>
            <person name="Ichikawa N."/>
        </authorList>
    </citation>
    <scope>NUCLEOTIDE SEQUENCE [LARGE SCALE GENOMIC DNA]</scope>
    <source>
        <strain evidence="8 9">NBRC 104589</strain>
    </source>
</reference>
<feature type="transmembrane region" description="Helical" evidence="7">
    <location>
        <begin position="145"/>
        <end position="168"/>
    </location>
</feature>
<comment type="similarity">
    <text evidence="2">Belongs to the Rht family.</text>
</comment>
<comment type="caution">
    <text evidence="8">The sequence shown here is derived from an EMBL/GenBank/DDBJ whole genome shotgun (WGS) entry which is preliminary data.</text>
</comment>
<name>A0A511QIE9_9VIBR</name>
<evidence type="ECO:0000313" key="8">
    <source>
        <dbReference type="EMBL" id="GEM76886.1"/>
    </source>
</evidence>
<keyword evidence="6 7" id="KW-0472">Membrane</keyword>
<dbReference type="GO" id="GO:0042970">
    <property type="term" value="F:homoserine transmembrane transporter activity"/>
    <property type="evidence" value="ECO:0007669"/>
    <property type="project" value="TreeGrafter"/>
</dbReference>
<protein>
    <submittedName>
        <fullName evidence="8">Homoserine/homoserine lactone efflux protein</fullName>
    </submittedName>
</protein>
<dbReference type="NCBIfam" id="NF007812">
    <property type="entry name" value="PRK10520.1"/>
    <property type="match status" value="1"/>
</dbReference>
<evidence type="ECO:0000256" key="1">
    <source>
        <dbReference type="ARBA" id="ARBA00004651"/>
    </source>
</evidence>
<organism evidence="8 9">
    <name type="scientific">Vibrio sagamiensis NBRC 104589</name>
    <dbReference type="NCBI Taxonomy" id="1219064"/>
    <lineage>
        <taxon>Bacteria</taxon>
        <taxon>Pseudomonadati</taxon>
        <taxon>Pseudomonadota</taxon>
        <taxon>Gammaproteobacteria</taxon>
        <taxon>Vibrionales</taxon>
        <taxon>Vibrionaceae</taxon>
        <taxon>Vibrio</taxon>
    </lineage>
</organism>
<evidence type="ECO:0000256" key="2">
    <source>
        <dbReference type="ARBA" id="ARBA00007928"/>
    </source>
</evidence>
<keyword evidence="4 7" id="KW-0812">Transmembrane</keyword>
<dbReference type="OrthoDB" id="9804822at2"/>
<evidence type="ECO:0000256" key="4">
    <source>
        <dbReference type="ARBA" id="ARBA00022692"/>
    </source>
</evidence>
<evidence type="ECO:0000256" key="7">
    <source>
        <dbReference type="SAM" id="Phobius"/>
    </source>
</evidence>